<dbReference type="EMBL" id="CAXAJV020001299">
    <property type="protein sequence ID" value="CAL7948595.1"/>
    <property type="molecule type" value="Genomic_DNA"/>
</dbReference>
<evidence type="ECO:0000313" key="2">
    <source>
        <dbReference type="EMBL" id="CAL7948595.1"/>
    </source>
</evidence>
<comment type="caution">
    <text evidence="2">The sequence shown here is derived from an EMBL/GenBank/DDBJ whole genome shotgun (WGS) entry which is preliminary data.</text>
</comment>
<feature type="region of interest" description="Disordered" evidence="1">
    <location>
        <begin position="67"/>
        <end position="98"/>
    </location>
</feature>
<feature type="compositionally biased region" description="Basic and acidic residues" evidence="1">
    <location>
        <begin position="88"/>
        <end position="98"/>
    </location>
</feature>
<evidence type="ECO:0000256" key="1">
    <source>
        <dbReference type="SAM" id="MobiDB-lite"/>
    </source>
</evidence>
<sequence length="98" mass="10726">MLPSGRPHCCPGVYTALPTEAPTYMGQIPWMGLAPTYESPVPQLRVAPPPNLFYQWPGYYGHSHAMGTHTPATSISPGPESIPEDPAEQSRYRDGACW</sequence>
<protein>
    <submittedName>
        <fullName evidence="2">Uncharacterized protein</fullName>
    </submittedName>
</protein>
<evidence type="ECO:0000313" key="3">
    <source>
        <dbReference type="Proteomes" id="UP001642520"/>
    </source>
</evidence>
<proteinExistence type="predicted"/>
<reference evidence="2 3" key="1">
    <citation type="submission" date="2024-08" db="EMBL/GenBank/DDBJ databases">
        <authorList>
            <person name="Will J Nash"/>
            <person name="Angela Man"/>
            <person name="Seanna McTaggart"/>
            <person name="Kendall Baker"/>
            <person name="Tom Barker"/>
            <person name="Leah Catchpole"/>
            <person name="Alex Durrant"/>
            <person name="Karim Gharbi"/>
            <person name="Naomi Irish"/>
            <person name="Gemy Kaithakottil"/>
            <person name="Debby Ku"/>
            <person name="Aaliyah Providence"/>
            <person name="Felix Shaw"/>
            <person name="David Swarbreck"/>
            <person name="Chris Watkins"/>
            <person name="Ann M. McCartney"/>
            <person name="Giulio Formenti"/>
            <person name="Alice Mouton"/>
            <person name="Noel Vella"/>
            <person name="Bjorn M von Reumont"/>
            <person name="Adriana Vella"/>
            <person name="Wilfried Haerty"/>
        </authorList>
    </citation>
    <scope>NUCLEOTIDE SEQUENCE [LARGE SCALE GENOMIC DNA]</scope>
</reference>
<name>A0ABP1P5Q8_XYLVO</name>
<dbReference type="Proteomes" id="UP001642520">
    <property type="component" value="Unassembled WGS sequence"/>
</dbReference>
<accession>A0ABP1P5Q8</accession>
<gene>
    <name evidence="2" type="ORF">XYLVIOL_LOCUS8966</name>
</gene>
<organism evidence="2 3">
    <name type="scientific">Xylocopa violacea</name>
    <name type="common">Violet carpenter bee</name>
    <name type="synonym">Apis violacea</name>
    <dbReference type="NCBI Taxonomy" id="135666"/>
    <lineage>
        <taxon>Eukaryota</taxon>
        <taxon>Metazoa</taxon>
        <taxon>Ecdysozoa</taxon>
        <taxon>Arthropoda</taxon>
        <taxon>Hexapoda</taxon>
        <taxon>Insecta</taxon>
        <taxon>Pterygota</taxon>
        <taxon>Neoptera</taxon>
        <taxon>Endopterygota</taxon>
        <taxon>Hymenoptera</taxon>
        <taxon>Apocrita</taxon>
        <taxon>Aculeata</taxon>
        <taxon>Apoidea</taxon>
        <taxon>Anthophila</taxon>
        <taxon>Apidae</taxon>
        <taxon>Xylocopa</taxon>
        <taxon>Xylocopa</taxon>
    </lineage>
</organism>
<keyword evidence="3" id="KW-1185">Reference proteome</keyword>